<proteinExistence type="predicted"/>
<keyword evidence="3" id="KW-1185">Reference proteome</keyword>
<dbReference type="RefSeq" id="WP_040274353.1">
    <property type="nucleotide sequence ID" value="NZ_JROO01000029.1"/>
</dbReference>
<evidence type="ECO:0008006" key="4">
    <source>
        <dbReference type="Google" id="ProtNLM"/>
    </source>
</evidence>
<feature type="transmembrane region" description="Helical" evidence="1">
    <location>
        <begin position="240"/>
        <end position="261"/>
    </location>
</feature>
<dbReference type="STRING" id="183763.LP52_15340"/>
<dbReference type="EMBL" id="JROO01000029">
    <property type="protein sequence ID" value="KIH98075.1"/>
    <property type="molecule type" value="Genomic_DNA"/>
</dbReference>
<keyword evidence="1" id="KW-1133">Transmembrane helix</keyword>
<feature type="transmembrane region" description="Helical" evidence="1">
    <location>
        <begin position="30"/>
        <end position="48"/>
    </location>
</feature>
<keyword evidence="1" id="KW-0472">Membrane</keyword>
<protein>
    <recommendedName>
        <fullName evidence="4">ABC transporter permease</fullName>
    </recommendedName>
</protein>
<name>A0A0C2JGP0_9ACTN</name>
<comment type="caution">
    <text evidence="2">The sequence shown here is derived from an EMBL/GenBank/DDBJ whole genome shotgun (WGS) entry which is preliminary data.</text>
</comment>
<dbReference type="Pfam" id="PF12730">
    <property type="entry name" value="ABC2_membrane_4"/>
    <property type="match status" value="1"/>
</dbReference>
<accession>A0A0C2JGP0</accession>
<gene>
    <name evidence="2" type="ORF">LP52_15340</name>
</gene>
<dbReference type="AlphaFoldDB" id="A0A0C2JGP0"/>
<feature type="transmembrane region" description="Helical" evidence="1">
    <location>
        <begin position="118"/>
        <end position="139"/>
    </location>
</feature>
<evidence type="ECO:0000256" key="1">
    <source>
        <dbReference type="SAM" id="Phobius"/>
    </source>
</evidence>
<evidence type="ECO:0000313" key="2">
    <source>
        <dbReference type="EMBL" id="KIH98075.1"/>
    </source>
</evidence>
<keyword evidence="1" id="KW-0812">Transmembrane</keyword>
<feature type="transmembrane region" description="Helical" evidence="1">
    <location>
        <begin position="188"/>
        <end position="208"/>
    </location>
</feature>
<evidence type="ECO:0000313" key="3">
    <source>
        <dbReference type="Proteomes" id="UP000031675"/>
    </source>
</evidence>
<dbReference type="OrthoDB" id="3297477at2"/>
<dbReference type="PANTHER" id="PTHR37305">
    <property type="entry name" value="INTEGRAL MEMBRANE PROTEIN-RELATED"/>
    <property type="match status" value="1"/>
</dbReference>
<sequence length="266" mass="27594">MSSLAASSDVTFAHTVRAEWVKFRSLRSTWYALACLLAVGLGITALTMDHVGQEYAAMTAAERRDWDPTSLSLRSHLVAQLVIGALGTLVVTSEYATGLIRTSLIATPSRHRVLAAKLVVTAGVAVVVSQALMFAAFFIGQGLLAAQGVPNAGLGDPGVLSAVAGAGLYLSAIGLLAVGLGTITRATAGAFATLVGIVFLVPSLAPLFPSWLQWLLDFWPGAGATAIVATVPDPAYPHPWLNFAGMCLGVAAVLAAAFVVLRRRDV</sequence>
<organism evidence="2 3">
    <name type="scientific">Streptomonospora alba</name>
    <dbReference type="NCBI Taxonomy" id="183763"/>
    <lineage>
        <taxon>Bacteria</taxon>
        <taxon>Bacillati</taxon>
        <taxon>Actinomycetota</taxon>
        <taxon>Actinomycetes</taxon>
        <taxon>Streptosporangiales</taxon>
        <taxon>Nocardiopsidaceae</taxon>
        <taxon>Streptomonospora</taxon>
    </lineage>
</organism>
<dbReference type="Proteomes" id="UP000031675">
    <property type="component" value="Unassembled WGS sequence"/>
</dbReference>
<dbReference type="PANTHER" id="PTHR37305:SF1">
    <property type="entry name" value="MEMBRANE PROTEIN"/>
    <property type="match status" value="1"/>
</dbReference>
<feature type="transmembrane region" description="Helical" evidence="1">
    <location>
        <begin position="77"/>
        <end position="97"/>
    </location>
</feature>
<reference evidence="3" key="1">
    <citation type="journal article" date="2015" name="Chem. Biol.">
        <title>Structure, bioactivity, and resistance mechanism of streptomonomicin, an unusual lasso Peptide from an understudied halophilic actinomycete.</title>
        <authorList>
            <person name="Metelev M."/>
            <person name="Tietz J.I."/>
            <person name="Melby J.O."/>
            <person name="Blair P.M."/>
            <person name="Zhu L."/>
            <person name="Livnat I."/>
            <person name="Severinov K."/>
            <person name="Mitchell D.A."/>
        </authorList>
    </citation>
    <scope>NUCLEOTIDE SEQUENCE [LARGE SCALE GENOMIC DNA]</scope>
    <source>
        <strain evidence="3">YIM 90003</strain>
    </source>
</reference>
<feature type="transmembrane region" description="Helical" evidence="1">
    <location>
        <begin position="159"/>
        <end position="181"/>
    </location>
</feature>